<dbReference type="EMBL" id="QWLA01000024">
    <property type="protein sequence ID" value="RIH86959.1"/>
    <property type="molecule type" value="Genomic_DNA"/>
</dbReference>
<sequence length="253" mass="29059">MLRARAMQGYLLELRSALSRYRPIPSIHLMVLGQEDWNARARNPYGFAFQRTSPSGGLFVFLPARYPERLLWRLREVLLPAAKQDGLPGKLEEFLDLNLGHEYAHAVAVAWGLRTRVRWVDEFLANYLWLLALWQTNPDFFKLARAWGHTLTHLTPSDPQLGSYERKKPGVSDQLWFQGQFTSLAAELVGKHQDRLLLGLLEAAPLKRSTVHKVLVGLEPSFKRWFAEFSPKKQRLSPLEEQSVGWESLGQES</sequence>
<dbReference type="Proteomes" id="UP000265341">
    <property type="component" value="Unassembled WGS sequence"/>
</dbReference>
<name>A0A399EV35_9DEIN</name>
<evidence type="ECO:0008006" key="3">
    <source>
        <dbReference type="Google" id="ProtNLM"/>
    </source>
</evidence>
<organism evidence="1 2">
    <name type="scientific">Calidithermus roseus</name>
    <dbReference type="NCBI Taxonomy" id="1644118"/>
    <lineage>
        <taxon>Bacteria</taxon>
        <taxon>Thermotogati</taxon>
        <taxon>Deinococcota</taxon>
        <taxon>Deinococci</taxon>
        <taxon>Thermales</taxon>
        <taxon>Thermaceae</taxon>
        <taxon>Calidithermus</taxon>
    </lineage>
</organism>
<comment type="caution">
    <text evidence="1">The sequence shown here is derived from an EMBL/GenBank/DDBJ whole genome shotgun (WGS) entry which is preliminary data.</text>
</comment>
<keyword evidence="2" id="KW-1185">Reference proteome</keyword>
<accession>A0A399EV35</accession>
<proteinExistence type="predicted"/>
<gene>
    <name evidence="1" type="ORF">Mrose_01540</name>
</gene>
<protein>
    <recommendedName>
        <fullName evidence="3">Peptidase MA superfamily protein</fullName>
    </recommendedName>
</protein>
<evidence type="ECO:0000313" key="1">
    <source>
        <dbReference type="EMBL" id="RIH86959.1"/>
    </source>
</evidence>
<reference evidence="1 2" key="1">
    <citation type="submission" date="2018-08" db="EMBL/GenBank/DDBJ databases">
        <title>Meiothermus roseus NBRC 110900 genome sequencing project.</title>
        <authorList>
            <person name="Da Costa M.S."/>
            <person name="Albuquerque L."/>
            <person name="Raposo P."/>
            <person name="Froufe H.J.C."/>
            <person name="Barroso C.S."/>
            <person name="Egas C."/>
        </authorList>
    </citation>
    <scope>NUCLEOTIDE SEQUENCE [LARGE SCALE GENOMIC DNA]</scope>
    <source>
        <strain evidence="1 2">NBRC 110900</strain>
    </source>
</reference>
<dbReference type="AlphaFoldDB" id="A0A399EV35"/>
<evidence type="ECO:0000313" key="2">
    <source>
        <dbReference type="Proteomes" id="UP000265341"/>
    </source>
</evidence>